<evidence type="ECO:0000256" key="2">
    <source>
        <dbReference type="ARBA" id="ARBA00010992"/>
    </source>
</evidence>
<dbReference type="GO" id="GO:0016020">
    <property type="term" value="C:membrane"/>
    <property type="evidence" value="ECO:0007669"/>
    <property type="project" value="UniProtKB-SubCell"/>
</dbReference>
<dbReference type="PROSITE" id="PS50850">
    <property type="entry name" value="MFS"/>
    <property type="match status" value="1"/>
</dbReference>
<dbReference type="SUPFAM" id="SSF103473">
    <property type="entry name" value="MFS general substrate transporter"/>
    <property type="match status" value="1"/>
</dbReference>
<proteinExistence type="inferred from homology"/>
<feature type="transmembrane region" description="Helical" evidence="6">
    <location>
        <begin position="77"/>
        <end position="98"/>
    </location>
</feature>
<dbReference type="GO" id="GO:0005351">
    <property type="term" value="F:carbohydrate:proton symporter activity"/>
    <property type="evidence" value="ECO:0007669"/>
    <property type="project" value="TreeGrafter"/>
</dbReference>
<feature type="transmembrane region" description="Helical" evidence="6">
    <location>
        <begin position="110"/>
        <end position="130"/>
    </location>
</feature>
<organism evidence="8 9">
    <name type="scientific">Heterorhabditis bacteriophora</name>
    <name type="common">Entomopathogenic nematode worm</name>
    <dbReference type="NCBI Taxonomy" id="37862"/>
    <lineage>
        <taxon>Eukaryota</taxon>
        <taxon>Metazoa</taxon>
        <taxon>Ecdysozoa</taxon>
        <taxon>Nematoda</taxon>
        <taxon>Chromadorea</taxon>
        <taxon>Rhabditida</taxon>
        <taxon>Rhabditina</taxon>
        <taxon>Rhabditomorpha</taxon>
        <taxon>Strongyloidea</taxon>
        <taxon>Heterorhabditidae</taxon>
        <taxon>Heterorhabditis</taxon>
    </lineage>
</organism>
<evidence type="ECO:0000256" key="5">
    <source>
        <dbReference type="ARBA" id="ARBA00023136"/>
    </source>
</evidence>
<dbReference type="InterPro" id="IPR020846">
    <property type="entry name" value="MFS_dom"/>
</dbReference>
<dbReference type="AlphaFoldDB" id="A0A1I7XIS9"/>
<feature type="transmembrane region" description="Helical" evidence="6">
    <location>
        <begin position="142"/>
        <end position="161"/>
    </location>
</feature>
<sequence>MLSKNLMLSLILNAVFGVYAVLEILLYSANPESIGKMFNISVQNHYRAPLSDLGFLLGASIALLQILSALVLSVEAYWMASFLSGLLIPIRINATMLFLSECAPDKHRGFALSSVIFGNALGNAITYTLSRNGWLGGDMWPYISLISLILSIILFFSTWWLPESPKWLVSKSKFDKAAQSIKFYHGKKADIGEV</sequence>
<evidence type="ECO:0000256" key="3">
    <source>
        <dbReference type="ARBA" id="ARBA00022692"/>
    </source>
</evidence>
<evidence type="ECO:0000256" key="4">
    <source>
        <dbReference type="ARBA" id="ARBA00022989"/>
    </source>
</evidence>
<feature type="domain" description="Major facilitator superfamily (MFS) profile" evidence="7">
    <location>
        <begin position="1"/>
        <end position="194"/>
    </location>
</feature>
<keyword evidence="3 6" id="KW-0812">Transmembrane</keyword>
<evidence type="ECO:0000256" key="6">
    <source>
        <dbReference type="SAM" id="Phobius"/>
    </source>
</evidence>
<keyword evidence="8" id="KW-1185">Reference proteome</keyword>
<dbReference type="Proteomes" id="UP000095283">
    <property type="component" value="Unplaced"/>
</dbReference>
<feature type="transmembrane region" description="Helical" evidence="6">
    <location>
        <begin position="6"/>
        <end position="29"/>
    </location>
</feature>
<evidence type="ECO:0000256" key="1">
    <source>
        <dbReference type="ARBA" id="ARBA00004141"/>
    </source>
</evidence>
<comment type="similarity">
    <text evidence="2">Belongs to the major facilitator superfamily. Sugar transporter (TC 2.A.1.1) family.</text>
</comment>
<dbReference type="PANTHER" id="PTHR48022:SF2">
    <property type="entry name" value="PLASTIDIC GLUCOSE TRANSPORTER 4"/>
    <property type="match status" value="1"/>
</dbReference>
<comment type="subcellular location">
    <subcellularLocation>
        <location evidence="1">Membrane</location>
        <topology evidence="1">Multi-pass membrane protein</topology>
    </subcellularLocation>
</comment>
<evidence type="ECO:0000313" key="9">
    <source>
        <dbReference type="WBParaSite" id="Hba_17651"/>
    </source>
</evidence>
<evidence type="ECO:0000313" key="8">
    <source>
        <dbReference type="Proteomes" id="UP000095283"/>
    </source>
</evidence>
<accession>A0A1I7XIS9</accession>
<name>A0A1I7XIS9_HETBA</name>
<dbReference type="InterPro" id="IPR005828">
    <property type="entry name" value="MFS_sugar_transport-like"/>
</dbReference>
<dbReference type="Gene3D" id="1.20.1250.20">
    <property type="entry name" value="MFS general substrate transporter like domains"/>
    <property type="match status" value="1"/>
</dbReference>
<dbReference type="PANTHER" id="PTHR48022">
    <property type="entry name" value="PLASTIDIC GLUCOSE TRANSPORTER 4"/>
    <property type="match status" value="1"/>
</dbReference>
<dbReference type="WBParaSite" id="Hba_17651">
    <property type="protein sequence ID" value="Hba_17651"/>
    <property type="gene ID" value="Hba_17651"/>
</dbReference>
<dbReference type="Pfam" id="PF00083">
    <property type="entry name" value="Sugar_tr"/>
    <property type="match status" value="1"/>
</dbReference>
<feature type="transmembrane region" description="Helical" evidence="6">
    <location>
        <begin position="50"/>
        <end position="71"/>
    </location>
</feature>
<evidence type="ECO:0000259" key="7">
    <source>
        <dbReference type="PROSITE" id="PS50850"/>
    </source>
</evidence>
<keyword evidence="4 6" id="KW-1133">Transmembrane helix</keyword>
<dbReference type="InterPro" id="IPR050360">
    <property type="entry name" value="MFS_Sugar_Transporters"/>
</dbReference>
<reference evidence="9" key="1">
    <citation type="submission" date="2016-11" db="UniProtKB">
        <authorList>
            <consortium name="WormBaseParasite"/>
        </authorList>
    </citation>
    <scope>IDENTIFICATION</scope>
</reference>
<protein>
    <submittedName>
        <fullName evidence="9">MFS domain-containing protein</fullName>
    </submittedName>
</protein>
<keyword evidence="5 6" id="KW-0472">Membrane</keyword>
<dbReference type="InterPro" id="IPR036259">
    <property type="entry name" value="MFS_trans_sf"/>
</dbReference>